<dbReference type="InterPro" id="IPR015760">
    <property type="entry name" value="TIF_IF2"/>
</dbReference>
<dbReference type="PANTHER" id="PTHR43381:SF5">
    <property type="entry name" value="TR-TYPE G DOMAIN-CONTAINING PROTEIN"/>
    <property type="match status" value="1"/>
</dbReference>
<sequence>MIYLFLLSQNSCYRFFFQSIFNYSIDIIYSDTPLILVSPKLINYLDVKSINTSISPVINNTSNNKFTLSSKFEKKYKVHNDQEVVDARKSKLKVSKKKRKNISNIDHEDIFHDNVNALLSENSLDMSIIKSRKLNRIKKRDKAQIEISCSSVVDKNKNYKKEVYVAHPLSIQELCFKLNIPDAEIIRYLFLTKSISATLNQVLDINIIKEIVTYYGFTLVTKHNDSISDKIFSIESNESSINIQRAPIITILGHVDHGKTSLLDAILKTDLVQKELGGITQSISGYKIQWNYNSNNYELIFIDTPGHESFKALRLRGAKVTDIALLVIAADDNLKPQTIEAIEYIKEMSLNCIVVITKIDRISTNIDLIKQEISGYGLVPQDWGGDIMIIEVSALTGYNIDKLLSYICLLCDTNHFVTNPSQMANGTILEAYLDKKQGPVANLVIQNGTLHLGNIIISSNSYGKIKNITDISGKKIQSAIASSIVQILGFSEVPRAGLSFKVVLNEKEAKQYCAAYLKNNNVNPTKKILNTRISAENMQIKQLQLIIKTNTQGSLEAIIDLLSSIPQNKVQINIIAANLGNISNKDIELSLAFNAMIIGFNINASMQINNLIKKYDITFQNFGIIYDLYDYIESSMLNLITPEYDKVFIGSAVVQAIFNMNKGYVAGCLVNEGKLKKMCYIYVYRKEIIVHEGYLNSLKHLKSDVDEVYADDECGVMCDYNLWQLSDIIKAYDLVLRDKSL</sequence>
<dbReference type="InterPro" id="IPR000795">
    <property type="entry name" value="T_Tr_GTP-bd_dom"/>
</dbReference>
<name>A0A1Z1MNH1_9FLOR</name>
<dbReference type="PROSITE" id="PS01176">
    <property type="entry name" value="IF2"/>
    <property type="match status" value="1"/>
</dbReference>
<dbReference type="EMBL" id="MF101448">
    <property type="protein sequence ID" value="ARW67643.1"/>
    <property type="molecule type" value="Genomic_DNA"/>
</dbReference>
<accession>A0A1Z1MNH1</accession>
<dbReference type="InterPro" id="IPR053905">
    <property type="entry name" value="EF-G-like_DII"/>
</dbReference>
<keyword evidence="3" id="KW-0547">Nucleotide-binding</keyword>
<dbReference type="GO" id="GO:0005737">
    <property type="term" value="C:cytoplasm"/>
    <property type="evidence" value="ECO:0007669"/>
    <property type="project" value="TreeGrafter"/>
</dbReference>
<dbReference type="InterPro" id="IPR023115">
    <property type="entry name" value="TIF_IF2_dom3"/>
</dbReference>
<keyword evidence="2 9" id="KW-0396">Initiation factor</keyword>
<dbReference type="NCBIfam" id="TIGR00231">
    <property type="entry name" value="small_GTP"/>
    <property type="match status" value="1"/>
</dbReference>
<dbReference type="GeneID" id="33360994"/>
<dbReference type="PANTHER" id="PTHR43381">
    <property type="entry name" value="TRANSLATION INITIATION FACTOR IF-2-RELATED"/>
    <property type="match status" value="1"/>
</dbReference>
<evidence type="ECO:0000256" key="6">
    <source>
        <dbReference type="ARBA" id="ARBA00025162"/>
    </source>
</evidence>
<feature type="domain" description="Tr-type G" evidence="8">
    <location>
        <begin position="244"/>
        <end position="415"/>
    </location>
</feature>
<dbReference type="InterPro" id="IPR036925">
    <property type="entry name" value="TIF_IF2_dom3_sf"/>
</dbReference>
<evidence type="ECO:0000256" key="3">
    <source>
        <dbReference type="ARBA" id="ARBA00022741"/>
    </source>
</evidence>
<dbReference type="CDD" id="cd03702">
    <property type="entry name" value="IF2_mtIF2_II"/>
    <property type="match status" value="1"/>
</dbReference>
<dbReference type="InterPro" id="IPR006847">
    <property type="entry name" value="IF2_N"/>
</dbReference>
<reference evidence="9" key="1">
    <citation type="journal article" date="2017" name="J. Phycol.">
        <title>Analysis of chloroplast genomes and a supermatrix inform reclassification of the Rhodomelaceae (Rhodophyta).</title>
        <authorList>
            <person name="Diaz-Tapia P."/>
            <person name="Maggs C.A."/>
            <person name="West J.A."/>
            <person name="Verbruggen H."/>
        </authorList>
    </citation>
    <scope>NUCLEOTIDE SEQUENCE</scope>
    <source>
        <strain evidence="9">PD1509</strain>
    </source>
</reference>
<dbReference type="Pfam" id="PF11987">
    <property type="entry name" value="IF-2"/>
    <property type="match status" value="1"/>
</dbReference>
<dbReference type="FunFam" id="3.40.50.10050:FF:000001">
    <property type="entry name" value="Translation initiation factor IF-2"/>
    <property type="match status" value="1"/>
</dbReference>
<dbReference type="GO" id="GO:0003924">
    <property type="term" value="F:GTPase activity"/>
    <property type="evidence" value="ECO:0007669"/>
    <property type="project" value="InterPro"/>
</dbReference>
<dbReference type="InterPro" id="IPR005225">
    <property type="entry name" value="Small_GTP-bd"/>
</dbReference>
<organism evidence="9">
    <name type="scientific">Lophocladia kuetzingii</name>
    <dbReference type="NCBI Taxonomy" id="675577"/>
    <lineage>
        <taxon>Eukaryota</taxon>
        <taxon>Rhodophyta</taxon>
        <taxon>Florideophyceae</taxon>
        <taxon>Rhodymeniophycidae</taxon>
        <taxon>Ceramiales</taxon>
        <taxon>Rhodomelaceae</taxon>
        <taxon>Lophothalieae</taxon>
        <taxon>Lophocladia</taxon>
    </lineage>
</organism>
<dbReference type="SUPFAM" id="SSF50447">
    <property type="entry name" value="Translation proteins"/>
    <property type="match status" value="2"/>
</dbReference>
<comment type="function">
    <text evidence="6">One of the essential components for the initiation of protein synthesis. Protects formylmethionyl-tRNA from spontaneous hydrolysis and promotes its binding to the 30S ribosomal subunits. Also involved in the hydrolysis of GTP during the formation of the 70S ribosomal complex.</text>
</comment>
<dbReference type="Pfam" id="PF22042">
    <property type="entry name" value="EF-G_D2"/>
    <property type="match status" value="1"/>
</dbReference>
<evidence type="ECO:0000256" key="2">
    <source>
        <dbReference type="ARBA" id="ARBA00022540"/>
    </source>
</evidence>
<gene>
    <name evidence="9" type="primary">infB</name>
</gene>
<protein>
    <recommendedName>
        <fullName evidence="7">Translation initiation factor IF-2, chloroplastic</fullName>
    </recommendedName>
</protein>
<proteinExistence type="inferred from homology"/>
<evidence type="ECO:0000256" key="5">
    <source>
        <dbReference type="ARBA" id="ARBA00023134"/>
    </source>
</evidence>
<keyword evidence="4" id="KW-0648">Protein biosynthesis</keyword>
<dbReference type="Pfam" id="PF00009">
    <property type="entry name" value="GTP_EFTU"/>
    <property type="match status" value="1"/>
</dbReference>
<dbReference type="FunFam" id="2.40.30.10:FF:000008">
    <property type="entry name" value="Translation initiation factor IF-2"/>
    <property type="match status" value="1"/>
</dbReference>
<keyword evidence="9" id="KW-0934">Plastid</keyword>
<dbReference type="RefSeq" id="YP_009398457.1">
    <property type="nucleotide sequence ID" value="NC_035292.1"/>
</dbReference>
<dbReference type="InterPro" id="IPR000178">
    <property type="entry name" value="TF_IF2_bacterial-like"/>
</dbReference>
<evidence type="ECO:0000256" key="4">
    <source>
        <dbReference type="ARBA" id="ARBA00022917"/>
    </source>
</evidence>
<evidence type="ECO:0000259" key="8">
    <source>
        <dbReference type="PROSITE" id="PS51722"/>
    </source>
</evidence>
<dbReference type="FunFam" id="3.40.50.300:FF:000019">
    <property type="entry name" value="Translation initiation factor IF-2"/>
    <property type="match status" value="1"/>
</dbReference>
<dbReference type="SUPFAM" id="SSF52540">
    <property type="entry name" value="P-loop containing nucleoside triphosphate hydrolases"/>
    <property type="match status" value="1"/>
</dbReference>
<keyword evidence="5" id="KW-0342">GTP-binding</keyword>
<dbReference type="Gene3D" id="3.40.50.300">
    <property type="entry name" value="P-loop containing nucleotide triphosphate hydrolases"/>
    <property type="match status" value="1"/>
</dbReference>
<dbReference type="PROSITE" id="PS51722">
    <property type="entry name" value="G_TR_2"/>
    <property type="match status" value="1"/>
</dbReference>
<dbReference type="CDD" id="cd03692">
    <property type="entry name" value="mtIF2_IVc"/>
    <property type="match status" value="1"/>
</dbReference>
<comment type="similarity">
    <text evidence="1">Belongs to the TRAFAC class translation factor GTPase superfamily. Classic translation factor GTPase family. IF-2 subfamily.</text>
</comment>
<dbReference type="Gene3D" id="3.40.50.10050">
    <property type="entry name" value="Translation initiation factor IF- 2, domain 3"/>
    <property type="match status" value="1"/>
</dbReference>
<dbReference type="NCBIfam" id="TIGR00487">
    <property type="entry name" value="IF-2"/>
    <property type="match status" value="1"/>
</dbReference>
<dbReference type="InterPro" id="IPR044145">
    <property type="entry name" value="IF2_II"/>
</dbReference>
<dbReference type="GO" id="GO:0003743">
    <property type="term" value="F:translation initiation factor activity"/>
    <property type="evidence" value="ECO:0007669"/>
    <property type="project" value="UniProtKB-KW"/>
</dbReference>
<keyword evidence="9" id="KW-0150">Chloroplast</keyword>
<dbReference type="InterPro" id="IPR009000">
    <property type="entry name" value="Transl_B-barrel_sf"/>
</dbReference>
<dbReference type="GO" id="GO:0005525">
    <property type="term" value="F:GTP binding"/>
    <property type="evidence" value="ECO:0007669"/>
    <property type="project" value="UniProtKB-KW"/>
</dbReference>
<dbReference type="SUPFAM" id="SSF52156">
    <property type="entry name" value="Initiation factor IF2/eIF5b, domain 3"/>
    <property type="match status" value="1"/>
</dbReference>
<evidence type="ECO:0000256" key="7">
    <source>
        <dbReference type="ARBA" id="ARBA00044105"/>
    </source>
</evidence>
<dbReference type="Pfam" id="PF04760">
    <property type="entry name" value="IF2_N"/>
    <property type="match status" value="1"/>
</dbReference>
<evidence type="ECO:0000313" key="9">
    <source>
        <dbReference type="EMBL" id="ARW67643.1"/>
    </source>
</evidence>
<dbReference type="AlphaFoldDB" id="A0A1Z1MNH1"/>
<dbReference type="InterPro" id="IPR027417">
    <property type="entry name" value="P-loop_NTPase"/>
</dbReference>
<dbReference type="PRINTS" id="PR00315">
    <property type="entry name" value="ELONGATNFCT"/>
</dbReference>
<dbReference type="Gene3D" id="2.40.30.10">
    <property type="entry name" value="Translation factors"/>
    <property type="match status" value="2"/>
</dbReference>
<geneLocation type="chloroplast" evidence="9"/>
<evidence type="ECO:0000256" key="1">
    <source>
        <dbReference type="ARBA" id="ARBA00007733"/>
    </source>
</evidence>
<dbReference type="CDD" id="cd01887">
    <property type="entry name" value="IF2_eIF5B"/>
    <property type="match status" value="1"/>
</dbReference>